<comment type="function">
    <text evidence="10">Channel that opens in response to stretch forces in the membrane lipid bilayer. May participate in the regulation of osmotic pressure changes within the cell.</text>
</comment>
<dbReference type="PRINTS" id="PR01264">
    <property type="entry name" value="MECHCHANNEL"/>
</dbReference>
<dbReference type="InterPro" id="IPR019823">
    <property type="entry name" value="Mechanosensitive_channel_CS"/>
</dbReference>
<reference evidence="12" key="1">
    <citation type="submission" date="2018-08" db="EMBL/GenBank/DDBJ databases">
        <authorList>
            <person name="Grouzdev D.S."/>
            <person name="Krutkina M.S."/>
        </authorList>
    </citation>
    <scope>NUCLEOTIDE SEQUENCE [LARGE SCALE GENOMIC DNA]</scope>
    <source>
        <strain evidence="12">4-11</strain>
    </source>
</reference>
<evidence type="ECO:0000256" key="9">
    <source>
        <dbReference type="ARBA" id="ARBA00023303"/>
    </source>
</evidence>
<evidence type="ECO:0000256" key="8">
    <source>
        <dbReference type="ARBA" id="ARBA00023136"/>
    </source>
</evidence>
<dbReference type="RefSeq" id="WP_117329333.1">
    <property type="nucleotide sequence ID" value="NZ_QUWK01000002.1"/>
</dbReference>
<dbReference type="InterPro" id="IPR037673">
    <property type="entry name" value="MSC/AndL"/>
</dbReference>
<dbReference type="PANTHER" id="PTHR30266">
    <property type="entry name" value="MECHANOSENSITIVE CHANNEL MSCL"/>
    <property type="match status" value="1"/>
</dbReference>
<keyword evidence="3 10" id="KW-0813">Transport</keyword>
<comment type="similarity">
    <text evidence="2 10">Belongs to the MscL family.</text>
</comment>
<gene>
    <name evidence="10 11" type="primary">mscL</name>
    <name evidence="11" type="ORF">DYP60_02720</name>
</gene>
<comment type="subunit">
    <text evidence="10">Homopentamer.</text>
</comment>
<evidence type="ECO:0000256" key="1">
    <source>
        <dbReference type="ARBA" id="ARBA00004651"/>
    </source>
</evidence>
<comment type="subcellular location">
    <subcellularLocation>
        <location evidence="1 10">Cell membrane</location>
        <topology evidence="1 10">Multi-pass membrane protein</topology>
    </subcellularLocation>
</comment>
<keyword evidence="5 10" id="KW-0812">Transmembrane</keyword>
<evidence type="ECO:0000256" key="6">
    <source>
        <dbReference type="ARBA" id="ARBA00022989"/>
    </source>
</evidence>
<keyword evidence="6 10" id="KW-1133">Transmembrane helix</keyword>
<evidence type="ECO:0000313" key="12">
    <source>
        <dbReference type="Proteomes" id="UP000264002"/>
    </source>
</evidence>
<feature type="transmembrane region" description="Helical" evidence="10">
    <location>
        <begin position="45"/>
        <end position="65"/>
    </location>
</feature>
<name>A0A372MKG9_9SPIR</name>
<evidence type="ECO:0000256" key="3">
    <source>
        <dbReference type="ARBA" id="ARBA00022448"/>
    </source>
</evidence>
<keyword evidence="9 10" id="KW-0407">Ion channel</keyword>
<dbReference type="Pfam" id="PF01741">
    <property type="entry name" value="MscL"/>
    <property type="match status" value="1"/>
</dbReference>
<protein>
    <recommendedName>
        <fullName evidence="10">Large-conductance mechanosensitive channel</fullName>
    </recommendedName>
</protein>
<feature type="transmembrane region" description="Helical" evidence="10">
    <location>
        <begin position="14"/>
        <end position="33"/>
    </location>
</feature>
<dbReference type="GO" id="GO:0008381">
    <property type="term" value="F:mechanosensitive monoatomic ion channel activity"/>
    <property type="evidence" value="ECO:0007669"/>
    <property type="project" value="UniProtKB-UniRule"/>
</dbReference>
<dbReference type="Proteomes" id="UP000264002">
    <property type="component" value="Unassembled WGS sequence"/>
</dbReference>
<evidence type="ECO:0000256" key="5">
    <source>
        <dbReference type="ARBA" id="ARBA00022692"/>
    </source>
</evidence>
<dbReference type="PANTHER" id="PTHR30266:SF2">
    <property type="entry name" value="LARGE-CONDUCTANCE MECHANOSENSITIVE CHANNEL"/>
    <property type="match status" value="1"/>
</dbReference>
<reference evidence="11 12" key="2">
    <citation type="submission" date="2018-09" db="EMBL/GenBank/DDBJ databases">
        <title>Genome of Sphaerochaeta halotolerans strain 4-11.</title>
        <authorList>
            <person name="Nazina T.N."/>
            <person name="Sokolova D.S."/>
        </authorList>
    </citation>
    <scope>NUCLEOTIDE SEQUENCE [LARGE SCALE GENOMIC DNA]</scope>
    <source>
        <strain evidence="11 12">4-11</strain>
    </source>
</reference>
<dbReference type="AlphaFoldDB" id="A0A372MKG9"/>
<evidence type="ECO:0000256" key="2">
    <source>
        <dbReference type="ARBA" id="ARBA00007254"/>
    </source>
</evidence>
<dbReference type="NCBIfam" id="NF001843">
    <property type="entry name" value="PRK00567.1-4"/>
    <property type="match status" value="1"/>
</dbReference>
<dbReference type="GO" id="GO:0005886">
    <property type="term" value="C:plasma membrane"/>
    <property type="evidence" value="ECO:0007669"/>
    <property type="project" value="UniProtKB-SubCell"/>
</dbReference>
<evidence type="ECO:0000256" key="10">
    <source>
        <dbReference type="HAMAP-Rule" id="MF_00115"/>
    </source>
</evidence>
<evidence type="ECO:0000256" key="4">
    <source>
        <dbReference type="ARBA" id="ARBA00022475"/>
    </source>
</evidence>
<keyword evidence="7 10" id="KW-0406">Ion transport</keyword>
<dbReference type="EMBL" id="QUWK01000002">
    <property type="protein sequence ID" value="RFU95933.1"/>
    <property type="molecule type" value="Genomic_DNA"/>
</dbReference>
<keyword evidence="8 10" id="KW-0472">Membrane</keyword>
<evidence type="ECO:0000256" key="7">
    <source>
        <dbReference type="ARBA" id="ARBA00023065"/>
    </source>
</evidence>
<organism evidence="11 12">
    <name type="scientific">Sphaerochaeta halotolerans</name>
    <dbReference type="NCBI Taxonomy" id="2293840"/>
    <lineage>
        <taxon>Bacteria</taxon>
        <taxon>Pseudomonadati</taxon>
        <taxon>Spirochaetota</taxon>
        <taxon>Spirochaetia</taxon>
        <taxon>Spirochaetales</taxon>
        <taxon>Sphaerochaetaceae</taxon>
        <taxon>Sphaerochaeta</taxon>
    </lineage>
</organism>
<dbReference type="InterPro" id="IPR001185">
    <property type="entry name" value="MS_channel"/>
</dbReference>
<dbReference type="HAMAP" id="MF_00115">
    <property type="entry name" value="MscL"/>
    <property type="match status" value="1"/>
</dbReference>
<sequence length="143" mass="15952">MAGKQGMNAEFKKFISRGNVIDMAVGIIVGTAFKEIVNSLVKEILMPLIGLFLGGVSFVDLKIVIAEATEQTSEVAIMYGNFIQKIIDFLIIAFVVFMMVRTINRIRERIEAKKRAEAEEAPPAPTPKDIILLTEIRDLLQQQ</sequence>
<dbReference type="Gene3D" id="1.10.1200.120">
    <property type="entry name" value="Large-conductance mechanosensitive channel, MscL, domain 1"/>
    <property type="match status" value="1"/>
</dbReference>
<dbReference type="SUPFAM" id="SSF81330">
    <property type="entry name" value="Gated mechanosensitive channel"/>
    <property type="match status" value="1"/>
</dbReference>
<feature type="transmembrane region" description="Helical" evidence="10">
    <location>
        <begin position="77"/>
        <end position="100"/>
    </location>
</feature>
<dbReference type="PROSITE" id="PS01327">
    <property type="entry name" value="MSCL"/>
    <property type="match status" value="1"/>
</dbReference>
<dbReference type="InterPro" id="IPR036019">
    <property type="entry name" value="MscL_channel"/>
</dbReference>
<proteinExistence type="inferred from homology"/>
<dbReference type="NCBIfam" id="TIGR00220">
    <property type="entry name" value="mscL"/>
    <property type="match status" value="1"/>
</dbReference>
<comment type="caution">
    <text evidence="11">The sequence shown here is derived from an EMBL/GenBank/DDBJ whole genome shotgun (WGS) entry which is preliminary data.</text>
</comment>
<accession>A0A372MKG9</accession>
<keyword evidence="12" id="KW-1185">Reference proteome</keyword>
<keyword evidence="4 10" id="KW-1003">Cell membrane</keyword>
<evidence type="ECO:0000313" key="11">
    <source>
        <dbReference type="EMBL" id="RFU95933.1"/>
    </source>
</evidence>